<dbReference type="Proteomes" id="UP000668403">
    <property type="component" value="Unassembled WGS sequence"/>
</dbReference>
<keyword evidence="1" id="KW-0472">Membrane</keyword>
<accession>A0A939QE15</accession>
<organism evidence="2 3">
    <name type="scientific">Leucobacter tardus</name>
    <dbReference type="NCBI Taxonomy" id="501483"/>
    <lineage>
        <taxon>Bacteria</taxon>
        <taxon>Bacillati</taxon>
        <taxon>Actinomycetota</taxon>
        <taxon>Actinomycetes</taxon>
        <taxon>Micrococcales</taxon>
        <taxon>Microbacteriaceae</taxon>
        <taxon>Leucobacter</taxon>
    </lineage>
</organism>
<feature type="transmembrane region" description="Helical" evidence="1">
    <location>
        <begin position="33"/>
        <end position="56"/>
    </location>
</feature>
<proteinExistence type="predicted"/>
<keyword evidence="1" id="KW-0812">Transmembrane</keyword>
<sequence length="233" mass="25793">MAKEKQQKAAKEPGRIKQMVQVYRTTKQHDRKLPLLMLLAIVGPILVSVLLAFLLGGGVFSWILWPITGILVGLLLAMIILGRRAESTAYRQIAGQPGAVGAVVQSALRRSWRGSEVPVAMNRQQDAVYRVVGRGGVVLIGEGPQQRTARMIAEEKRRIRPVLRNVEITELFVGPDADSVPLHKLSRTLVKLKPTLRRAEVQAVHNRLVSLKQAPVGIPKGIDPNKIRSQRPR</sequence>
<evidence type="ECO:0000313" key="2">
    <source>
        <dbReference type="EMBL" id="MBO2990082.1"/>
    </source>
</evidence>
<reference evidence="2" key="1">
    <citation type="submission" date="2021-03" db="EMBL/GenBank/DDBJ databases">
        <title>Leucobacter chromiisoli sp. nov., isolated from chromium-containing soil of chemical plant.</title>
        <authorList>
            <person name="Xu Z."/>
        </authorList>
    </citation>
    <scope>NUCLEOTIDE SEQUENCE</scope>
    <source>
        <strain evidence="2">K 70/01</strain>
    </source>
</reference>
<keyword evidence="3" id="KW-1185">Reference proteome</keyword>
<protein>
    <submittedName>
        <fullName evidence="2">DUF4191 domain-containing protein</fullName>
    </submittedName>
</protein>
<feature type="transmembrane region" description="Helical" evidence="1">
    <location>
        <begin position="62"/>
        <end position="81"/>
    </location>
</feature>
<dbReference type="AlphaFoldDB" id="A0A939QE15"/>
<comment type="caution">
    <text evidence="2">The sequence shown here is derived from an EMBL/GenBank/DDBJ whole genome shotgun (WGS) entry which is preliminary data.</text>
</comment>
<name>A0A939QE15_9MICO</name>
<dbReference type="EMBL" id="JAGFBF010000005">
    <property type="protein sequence ID" value="MBO2990082.1"/>
    <property type="molecule type" value="Genomic_DNA"/>
</dbReference>
<evidence type="ECO:0000313" key="3">
    <source>
        <dbReference type="Proteomes" id="UP000668403"/>
    </source>
</evidence>
<gene>
    <name evidence="2" type="ORF">J4H85_08770</name>
</gene>
<dbReference type="RefSeq" id="WP_208238794.1">
    <property type="nucleotide sequence ID" value="NZ_BAAAQU010000002.1"/>
</dbReference>
<dbReference type="InterPro" id="IPR025445">
    <property type="entry name" value="DUF4191"/>
</dbReference>
<keyword evidence="1" id="KW-1133">Transmembrane helix</keyword>
<evidence type="ECO:0000256" key="1">
    <source>
        <dbReference type="SAM" id="Phobius"/>
    </source>
</evidence>
<dbReference type="Pfam" id="PF13829">
    <property type="entry name" value="DUF4191"/>
    <property type="match status" value="1"/>
</dbReference>